<keyword evidence="3 7" id="KW-0732">Signal</keyword>
<keyword evidence="5" id="KW-0378">Hydrolase</keyword>
<dbReference type="AlphaFoldDB" id="A0A5J4ZZW6"/>
<accession>A0A5J4ZZW6</accession>
<name>A0A5J4ZZW6_9ASTE</name>
<dbReference type="PANTHER" id="PTHR43620:SF7">
    <property type="entry name" value="GLYCEROPHOSPHODIESTER PHOSPHODIESTERASE GDPD5-RELATED"/>
    <property type="match status" value="1"/>
</dbReference>
<dbReference type="GO" id="GO:0006629">
    <property type="term" value="P:lipid metabolic process"/>
    <property type="evidence" value="ECO:0007669"/>
    <property type="project" value="InterPro"/>
</dbReference>
<reference evidence="9 10" key="1">
    <citation type="submission" date="2019-09" db="EMBL/GenBank/DDBJ databases">
        <title>A chromosome-level genome assembly of the Chinese tupelo Nyssa sinensis.</title>
        <authorList>
            <person name="Yang X."/>
            <person name="Kang M."/>
            <person name="Yang Y."/>
            <person name="Xiong H."/>
            <person name="Wang M."/>
            <person name="Zhang Z."/>
            <person name="Wang Z."/>
            <person name="Wu H."/>
            <person name="Ma T."/>
            <person name="Liu J."/>
            <person name="Xi Z."/>
        </authorList>
    </citation>
    <scope>NUCLEOTIDE SEQUENCE [LARGE SCALE GENOMIC DNA]</scope>
    <source>
        <strain evidence="9">J267</strain>
        <tissue evidence="9">Leaf</tissue>
    </source>
</reference>
<dbReference type="OrthoDB" id="1058301at2759"/>
<evidence type="ECO:0000256" key="5">
    <source>
        <dbReference type="ARBA" id="ARBA00022801"/>
    </source>
</evidence>
<evidence type="ECO:0000256" key="7">
    <source>
        <dbReference type="SAM" id="SignalP"/>
    </source>
</evidence>
<evidence type="ECO:0000313" key="9">
    <source>
        <dbReference type="EMBL" id="KAA8523599.1"/>
    </source>
</evidence>
<dbReference type="Gene3D" id="3.20.20.190">
    <property type="entry name" value="Phosphatidylinositol (PI) phosphodiesterase"/>
    <property type="match status" value="1"/>
</dbReference>
<sequence>MCNFRSLVLVLLLCSAALAAAQGSTNRTRLWQTLNGNAPLVIAHGGFSGLFPDSSSIAYNLAVATSLPNVILWCNVQLTKDRAGICFPNLRLENASDIASVFPNNSNTYSVNGVVMNGWFSVDFTLNELGNVFLTQGIYSRSDKFYGYQILTVQDVAKTLAPPGLWLNIEHDEFFSRHNLSMRSFVLSAFRSFIVNYVSSPEF</sequence>
<dbReference type="PANTHER" id="PTHR43620">
    <property type="entry name" value="GLYCEROPHOSPHORYL DIESTER PHOSPHODIESTERASE"/>
    <property type="match status" value="1"/>
</dbReference>
<feature type="signal peptide" evidence="7">
    <location>
        <begin position="1"/>
        <end position="21"/>
    </location>
</feature>
<dbReference type="EC" id="3.1.4.46" evidence="2"/>
<dbReference type="InterPro" id="IPR030395">
    <property type="entry name" value="GP_PDE_dom"/>
</dbReference>
<keyword evidence="4" id="KW-0319">Glycerol metabolism</keyword>
<evidence type="ECO:0000256" key="3">
    <source>
        <dbReference type="ARBA" id="ARBA00022729"/>
    </source>
</evidence>
<protein>
    <recommendedName>
        <fullName evidence="2">glycerophosphodiester phosphodiesterase</fullName>
        <ecNumber evidence="2">3.1.4.46</ecNumber>
    </recommendedName>
</protein>
<evidence type="ECO:0000259" key="8">
    <source>
        <dbReference type="PROSITE" id="PS51704"/>
    </source>
</evidence>
<proteinExistence type="inferred from homology"/>
<evidence type="ECO:0000256" key="1">
    <source>
        <dbReference type="ARBA" id="ARBA00007277"/>
    </source>
</evidence>
<evidence type="ECO:0000256" key="6">
    <source>
        <dbReference type="ARBA" id="ARBA00047512"/>
    </source>
</evidence>
<feature type="domain" description="GP-PDE" evidence="8">
    <location>
        <begin position="39"/>
        <end position="203"/>
    </location>
</feature>
<evidence type="ECO:0000256" key="2">
    <source>
        <dbReference type="ARBA" id="ARBA00012247"/>
    </source>
</evidence>
<evidence type="ECO:0000256" key="4">
    <source>
        <dbReference type="ARBA" id="ARBA00022798"/>
    </source>
</evidence>
<feature type="chain" id="PRO_5023916774" description="glycerophosphodiester phosphodiesterase" evidence="7">
    <location>
        <begin position="22"/>
        <end position="203"/>
    </location>
</feature>
<dbReference type="EMBL" id="CM018047">
    <property type="protein sequence ID" value="KAA8523599.1"/>
    <property type="molecule type" value="Genomic_DNA"/>
</dbReference>
<dbReference type="SUPFAM" id="SSF51695">
    <property type="entry name" value="PLC-like phosphodiesterases"/>
    <property type="match status" value="1"/>
</dbReference>
<keyword evidence="10" id="KW-1185">Reference proteome</keyword>
<dbReference type="GO" id="GO:0008889">
    <property type="term" value="F:glycerophosphodiester phosphodiesterase activity"/>
    <property type="evidence" value="ECO:0007669"/>
    <property type="project" value="UniProtKB-EC"/>
</dbReference>
<organism evidence="9 10">
    <name type="scientific">Nyssa sinensis</name>
    <dbReference type="NCBI Taxonomy" id="561372"/>
    <lineage>
        <taxon>Eukaryota</taxon>
        <taxon>Viridiplantae</taxon>
        <taxon>Streptophyta</taxon>
        <taxon>Embryophyta</taxon>
        <taxon>Tracheophyta</taxon>
        <taxon>Spermatophyta</taxon>
        <taxon>Magnoliopsida</taxon>
        <taxon>eudicotyledons</taxon>
        <taxon>Gunneridae</taxon>
        <taxon>Pentapetalae</taxon>
        <taxon>asterids</taxon>
        <taxon>Cornales</taxon>
        <taxon>Nyssaceae</taxon>
        <taxon>Nyssa</taxon>
    </lineage>
</organism>
<comment type="catalytic activity">
    <reaction evidence="6">
        <text>a sn-glycero-3-phosphodiester + H2O = an alcohol + sn-glycerol 3-phosphate + H(+)</text>
        <dbReference type="Rhea" id="RHEA:12969"/>
        <dbReference type="ChEBI" id="CHEBI:15377"/>
        <dbReference type="ChEBI" id="CHEBI:15378"/>
        <dbReference type="ChEBI" id="CHEBI:30879"/>
        <dbReference type="ChEBI" id="CHEBI:57597"/>
        <dbReference type="ChEBI" id="CHEBI:83408"/>
        <dbReference type="EC" id="3.1.4.46"/>
    </reaction>
</comment>
<comment type="similarity">
    <text evidence="1">Belongs to the glycerophosphoryl diester phosphodiesterase family.</text>
</comment>
<dbReference type="InterPro" id="IPR017946">
    <property type="entry name" value="PLC-like_Pdiesterase_TIM-brl"/>
</dbReference>
<dbReference type="PROSITE" id="PS51704">
    <property type="entry name" value="GP_PDE"/>
    <property type="match status" value="1"/>
</dbReference>
<dbReference type="Proteomes" id="UP000325577">
    <property type="component" value="Linkage Group LG4"/>
</dbReference>
<evidence type="ECO:0000313" key="10">
    <source>
        <dbReference type="Proteomes" id="UP000325577"/>
    </source>
</evidence>
<gene>
    <name evidence="9" type="ORF">F0562_010022</name>
</gene>
<dbReference type="GO" id="GO:0006071">
    <property type="term" value="P:glycerol metabolic process"/>
    <property type="evidence" value="ECO:0007669"/>
    <property type="project" value="UniProtKB-KW"/>
</dbReference>